<dbReference type="EMBL" id="AMGO01000001">
    <property type="protein sequence ID" value="EKE45867.1"/>
    <property type="molecule type" value="Genomic_DNA"/>
</dbReference>
<reference evidence="2 3" key="1">
    <citation type="journal article" date="2012" name="J. Bacteriol.">
        <title>Draft Genome Sequence of Oceaniovalibus guishaninsula JLT2003T.</title>
        <authorList>
            <person name="Tang K."/>
            <person name="Liu K."/>
            <person name="Jiao N."/>
        </authorList>
    </citation>
    <scope>NUCLEOTIDE SEQUENCE [LARGE SCALE GENOMIC DNA]</scope>
    <source>
        <strain evidence="2 3">JLT2003</strain>
    </source>
</reference>
<dbReference type="AlphaFoldDB" id="K2HHG3"/>
<comment type="caution">
    <text evidence="2">The sequence shown here is derived from an EMBL/GenBank/DDBJ whole genome shotgun (WGS) entry which is preliminary data.</text>
</comment>
<protein>
    <submittedName>
        <fullName evidence="2">Uncharacterized protein</fullName>
    </submittedName>
</protein>
<evidence type="ECO:0000313" key="3">
    <source>
        <dbReference type="Proteomes" id="UP000006765"/>
    </source>
</evidence>
<evidence type="ECO:0000313" key="2">
    <source>
        <dbReference type="EMBL" id="EKE45867.1"/>
    </source>
</evidence>
<dbReference type="Proteomes" id="UP000006765">
    <property type="component" value="Unassembled WGS sequence"/>
</dbReference>
<gene>
    <name evidence="2" type="ORF">OCGS_0093</name>
</gene>
<organism evidence="2 3">
    <name type="scientific">Oceaniovalibus guishaninsula JLT2003</name>
    <dbReference type="NCBI Taxonomy" id="1231392"/>
    <lineage>
        <taxon>Bacteria</taxon>
        <taxon>Pseudomonadati</taxon>
        <taxon>Pseudomonadota</taxon>
        <taxon>Alphaproteobacteria</taxon>
        <taxon>Rhodobacterales</taxon>
        <taxon>Roseobacteraceae</taxon>
        <taxon>Oceaniovalibus</taxon>
    </lineage>
</organism>
<feature type="region of interest" description="Disordered" evidence="1">
    <location>
        <begin position="26"/>
        <end position="45"/>
    </location>
</feature>
<evidence type="ECO:0000256" key="1">
    <source>
        <dbReference type="SAM" id="MobiDB-lite"/>
    </source>
</evidence>
<sequence length="45" mass="4813">MARKTSQNETADTDAASWFASFTTALKGPRPDADKDTAYAGNYIG</sequence>
<keyword evidence="3" id="KW-1185">Reference proteome</keyword>
<proteinExistence type="predicted"/>
<name>K2HHG3_9RHOB</name>
<accession>K2HHG3</accession>
<dbReference type="RefSeq" id="WP_007425246.1">
    <property type="nucleotide sequence ID" value="NZ_AMGO01000001.1"/>
</dbReference>